<evidence type="ECO:0000313" key="3">
    <source>
        <dbReference type="Proteomes" id="UP000199202"/>
    </source>
</evidence>
<dbReference type="EMBL" id="FNDJ01000025">
    <property type="protein sequence ID" value="SDL39341.1"/>
    <property type="molecule type" value="Genomic_DNA"/>
</dbReference>
<dbReference type="Gene3D" id="2.60.20.10">
    <property type="entry name" value="Crystallins"/>
    <property type="match status" value="1"/>
</dbReference>
<evidence type="ECO:0000313" key="2">
    <source>
        <dbReference type="EMBL" id="SDL39341.1"/>
    </source>
</evidence>
<proteinExistence type="predicted"/>
<reference evidence="2 3" key="1">
    <citation type="submission" date="2016-10" db="EMBL/GenBank/DDBJ databases">
        <authorList>
            <person name="de Groot N.N."/>
        </authorList>
    </citation>
    <scope>NUCLEOTIDE SEQUENCE [LARGE SCALE GENOMIC DNA]</scope>
    <source>
        <strain evidence="2 3">CGMCC 4.6533</strain>
    </source>
</reference>
<feature type="chain" id="PRO_5011695926" description="Peptidase inhibitor family I36" evidence="1">
    <location>
        <begin position="21"/>
        <end position="158"/>
    </location>
</feature>
<protein>
    <recommendedName>
        <fullName evidence="4">Peptidase inhibitor family I36</fullName>
    </recommendedName>
</protein>
<keyword evidence="3" id="KW-1185">Reference proteome</keyword>
<name>A0A1G9JPG5_9ACTN</name>
<evidence type="ECO:0000256" key="1">
    <source>
        <dbReference type="SAM" id="SignalP"/>
    </source>
</evidence>
<gene>
    <name evidence="2" type="ORF">SAMN05421869_125109</name>
</gene>
<accession>A0A1G9JPG5</accession>
<dbReference type="Proteomes" id="UP000199202">
    <property type="component" value="Unassembled WGS sequence"/>
</dbReference>
<dbReference type="RefSeq" id="WP_176993645.1">
    <property type="nucleotide sequence ID" value="NZ_FNDJ01000025.1"/>
</dbReference>
<evidence type="ECO:0008006" key="4">
    <source>
        <dbReference type="Google" id="ProtNLM"/>
    </source>
</evidence>
<sequence length="158" mass="16437">MATAIVAAMAATASATTSGAAPAPECQIVLGPAPEPGKASPVLSRNCAAQGERLVAPAADTLLMVWYESFNYGGASTKVYGSGGPCDTGGYGIAYVGDDWNDRISSYKVFNNCNYSATFQHANWGGLCFEAYGTLPQRAPITSSLWISSGSFAWDLCD</sequence>
<dbReference type="AlphaFoldDB" id="A0A1G9JPG5"/>
<feature type="signal peptide" evidence="1">
    <location>
        <begin position="1"/>
        <end position="20"/>
    </location>
</feature>
<keyword evidence="1" id="KW-0732">Signal</keyword>
<organism evidence="2 3">
    <name type="scientific">Nonomuraea jiangxiensis</name>
    <dbReference type="NCBI Taxonomy" id="633440"/>
    <lineage>
        <taxon>Bacteria</taxon>
        <taxon>Bacillati</taxon>
        <taxon>Actinomycetota</taxon>
        <taxon>Actinomycetes</taxon>
        <taxon>Streptosporangiales</taxon>
        <taxon>Streptosporangiaceae</taxon>
        <taxon>Nonomuraea</taxon>
    </lineage>
</organism>